<dbReference type="Pfam" id="PF04883">
    <property type="entry name" value="HK97-gp10_like"/>
    <property type="match status" value="1"/>
</dbReference>
<comment type="caution">
    <text evidence="1">The sequence shown here is derived from an EMBL/GenBank/DDBJ whole genome shotgun (WGS) entry which is preliminary data.</text>
</comment>
<dbReference type="InterPro" id="IPR010064">
    <property type="entry name" value="HK97-gp10_tail"/>
</dbReference>
<dbReference type="Proteomes" id="UP000574133">
    <property type="component" value="Unassembled WGS sequence"/>
</dbReference>
<gene>
    <name evidence="1" type="ORF">H4Q31_01425</name>
</gene>
<sequence>MGRVKVDVKITGAEDVLAAFDRFDKASRVNLRSAVRKNANALRKAIQTRAPVDSGNLRDSIAAKYDKDGLGADVGPTRPQGSHAHLLEFGTVKMAAQPFITPSAEEQRDKYLDDVRSAVKGAIP</sequence>
<proteinExistence type="predicted"/>
<dbReference type="EMBL" id="JACJVN010000007">
    <property type="protein sequence ID" value="MBB6675982.1"/>
    <property type="molecule type" value="Genomic_DNA"/>
</dbReference>
<reference evidence="1 2" key="1">
    <citation type="submission" date="2020-08" db="EMBL/GenBank/DDBJ databases">
        <title>Cohnella phylogeny.</title>
        <authorList>
            <person name="Dunlap C."/>
        </authorList>
    </citation>
    <scope>NUCLEOTIDE SEQUENCE [LARGE SCALE GENOMIC DNA]</scope>
    <source>
        <strain evidence="1 2">DSM 103658</strain>
    </source>
</reference>
<dbReference type="RefSeq" id="WP_185177286.1">
    <property type="nucleotide sequence ID" value="NZ_CBCSEP010000012.1"/>
</dbReference>
<accession>A0A841T547</accession>
<evidence type="ECO:0000313" key="1">
    <source>
        <dbReference type="EMBL" id="MBB6675982.1"/>
    </source>
</evidence>
<keyword evidence="2" id="KW-1185">Reference proteome</keyword>
<dbReference type="NCBIfam" id="TIGR01725">
    <property type="entry name" value="phge_HK97_gp10"/>
    <property type="match status" value="1"/>
</dbReference>
<evidence type="ECO:0000313" key="2">
    <source>
        <dbReference type="Proteomes" id="UP000574133"/>
    </source>
</evidence>
<organism evidence="1 2">
    <name type="scientific">Cohnella lubricantis</name>
    <dbReference type="NCBI Taxonomy" id="2163172"/>
    <lineage>
        <taxon>Bacteria</taxon>
        <taxon>Bacillati</taxon>
        <taxon>Bacillota</taxon>
        <taxon>Bacilli</taxon>
        <taxon>Bacillales</taxon>
        <taxon>Paenibacillaceae</taxon>
        <taxon>Cohnella</taxon>
    </lineage>
</organism>
<dbReference type="AlphaFoldDB" id="A0A841T547"/>
<name>A0A841T547_9BACL</name>
<protein>
    <submittedName>
        <fullName evidence="1">HK97 gp10 family phage protein</fullName>
    </submittedName>
</protein>